<evidence type="ECO:0000313" key="1">
    <source>
        <dbReference type="EMBL" id="MFC7344146.1"/>
    </source>
</evidence>
<proteinExistence type="predicted"/>
<protein>
    <submittedName>
        <fullName evidence="1">Uncharacterized protein</fullName>
    </submittedName>
</protein>
<dbReference type="EMBL" id="JBHTCJ010000013">
    <property type="protein sequence ID" value="MFC7344146.1"/>
    <property type="molecule type" value="Genomic_DNA"/>
</dbReference>
<comment type="caution">
    <text evidence="1">The sequence shown here is derived from an EMBL/GenBank/DDBJ whole genome shotgun (WGS) entry which is preliminary data.</text>
</comment>
<name>A0ABW2LNP1_9PSEU</name>
<sequence length="165" mass="18056">MSWNTYYQRKHAIDAVLDSARRDPDRALDTIPSPFADAGELLAALQHKWLQQLGGRLEVALTDAERAPHGDRVEAVTSAWRRAAAANPALRAVLDHHAEHPALRAGATAENRLLATSAGLAEEFEPEHDATRVGQAFQQLLRASPPPAERRGRTGVLRKLLAPSR</sequence>
<evidence type="ECO:0000313" key="2">
    <source>
        <dbReference type="Proteomes" id="UP001596504"/>
    </source>
</evidence>
<dbReference type="Gene3D" id="1.10.357.10">
    <property type="entry name" value="Tetracycline Repressor, domain 2"/>
    <property type="match status" value="1"/>
</dbReference>
<keyword evidence="2" id="KW-1185">Reference proteome</keyword>
<reference evidence="2" key="1">
    <citation type="journal article" date="2019" name="Int. J. Syst. Evol. Microbiol.">
        <title>The Global Catalogue of Microorganisms (GCM) 10K type strain sequencing project: providing services to taxonomists for standard genome sequencing and annotation.</title>
        <authorList>
            <consortium name="The Broad Institute Genomics Platform"/>
            <consortium name="The Broad Institute Genome Sequencing Center for Infectious Disease"/>
            <person name="Wu L."/>
            <person name="Ma J."/>
        </authorList>
    </citation>
    <scope>NUCLEOTIDE SEQUENCE [LARGE SCALE GENOMIC DNA]</scope>
    <source>
        <strain evidence="2">WLHS5</strain>
    </source>
</reference>
<dbReference type="Proteomes" id="UP001596504">
    <property type="component" value="Unassembled WGS sequence"/>
</dbReference>
<gene>
    <name evidence="1" type="ORF">ACFQRI_22285</name>
</gene>
<dbReference type="RefSeq" id="WP_380671686.1">
    <property type="nucleotide sequence ID" value="NZ_JBHTCJ010000013.1"/>
</dbReference>
<accession>A0ABW2LNP1</accession>
<organism evidence="1 2">
    <name type="scientific">Saccharopolyspora griseoalba</name>
    <dbReference type="NCBI Taxonomy" id="1431848"/>
    <lineage>
        <taxon>Bacteria</taxon>
        <taxon>Bacillati</taxon>
        <taxon>Actinomycetota</taxon>
        <taxon>Actinomycetes</taxon>
        <taxon>Pseudonocardiales</taxon>
        <taxon>Pseudonocardiaceae</taxon>
        <taxon>Saccharopolyspora</taxon>
    </lineage>
</organism>